<accession>A0A371JLK2</accession>
<gene>
    <name evidence="2" type="ORF">DX873_16925</name>
</gene>
<proteinExistence type="predicted"/>
<dbReference type="Proteomes" id="UP000261828">
    <property type="component" value="Unassembled WGS sequence"/>
</dbReference>
<name>A0A371JLK2_9FLAO</name>
<dbReference type="InterPro" id="IPR046768">
    <property type="entry name" value="ExoX-like_C"/>
</dbReference>
<dbReference type="OrthoDB" id="1432957at2"/>
<evidence type="ECO:0000313" key="2">
    <source>
        <dbReference type="EMBL" id="RDY57838.1"/>
    </source>
</evidence>
<dbReference type="Pfam" id="PF20600">
    <property type="entry name" value="ExoX-like_C"/>
    <property type="match status" value="1"/>
</dbReference>
<dbReference type="EMBL" id="QTJX01000006">
    <property type="protein sequence ID" value="RDY57838.1"/>
    <property type="molecule type" value="Genomic_DNA"/>
</dbReference>
<feature type="domain" description="Exodeoxyribonuclease X-like C-terminal" evidence="1">
    <location>
        <begin position="94"/>
        <end position="118"/>
    </location>
</feature>
<evidence type="ECO:0000313" key="3">
    <source>
        <dbReference type="Proteomes" id="UP000261828"/>
    </source>
</evidence>
<reference evidence="2 3" key="1">
    <citation type="submission" date="2018-08" db="EMBL/GenBank/DDBJ databases">
        <title>Muricauda nanhaiensis sp. nov., isolated from seawater of the South China Sea.</title>
        <authorList>
            <person name="Dang Y."/>
        </authorList>
    </citation>
    <scope>NUCLEOTIDE SEQUENCE [LARGE SCALE GENOMIC DNA]</scope>
    <source>
        <strain evidence="2 3">SM1704</strain>
    </source>
</reference>
<keyword evidence="3" id="KW-1185">Reference proteome</keyword>
<organism evidence="2 3">
    <name type="scientific">Flagellimonas nanhaiensis</name>
    <dbReference type="NCBI Taxonomy" id="2292706"/>
    <lineage>
        <taxon>Bacteria</taxon>
        <taxon>Pseudomonadati</taxon>
        <taxon>Bacteroidota</taxon>
        <taxon>Flavobacteriia</taxon>
        <taxon>Flavobacteriales</taxon>
        <taxon>Flavobacteriaceae</taxon>
        <taxon>Flagellimonas</taxon>
    </lineage>
</organism>
<dbReference type="RefSeq" id="WP_116185682.1">
    <property type="nucleotide sequence ID" value="NZ_QTJX01000006.1"/>
</dbReference>
<protein>
    <recommendedName>
        <fullName evidence="1">Exodeoxyribonuclease X-like C-terminal domain-containing protein</fullName>
    </recommendedName>
</protein>
<comment type="caution">
    <text evidence="2">The sequence shown here is derived from an EMBL/GenBank/DDBJ whole genome shotgun (WGS) entry which is preliminary data.</text>
</comment>
<evidence type="ECO:0000259" key="1">
    <source>
        <dbReference type="Pfam" id="PF20600"/>
    </source>
</evidence>
<sequence>MRIAFVFIIKIFEFLLFRSLRSGSFRKSHSNNFAKLSNVDKVKILEQRRQAKGYRPQWLYYRCREEGLLNEYNALFKPNVESRSNRSEWKGVVFSFGKYKGQLVKDVWKKDKDYINWLDEQDWLCHYPDEGQEIFEIKSAAEKVLA</sequence>
<dbReference type="AlphaFoldDB" id="A0A371JLK2"/>